<dbReference type="Gene3D" id="3.40.50.620">
    <property type="entry name" value="HUPs"/>
    <property type="match status" value="1"/>
</dbReference>
<dbReference type="Pfam" id="PF00733">
    <property type="entry name" value="Asn_synthase"/>
    <property type="match status" value="1"/>
</dbReference>
<dbReference type="RefSeq" id="WP_241057199.1">
    <property type="nucleotide sequence ID" value="NZ_JAKWJU010000002.1"/>
</dbReference>
<dbReference type="EMBL" id="JAKWJU010000002">
    <property type="protein sequence ID" value="MCH6159224.1"/>
    <property type="molecule type" value="Genomic_DNA"/>
</dbReference>
<dbReference type="InterPro" id="IPR001962">
    <property type="entry name" value="Asn_synthase"/>
</dbReference>
<evidence type="ECO:0000313" key="2">
    <source>
        <dbReference type="EMBL" id="MCH6159224.1"/>
    </source>
</evidence>
<reference evidence="2" key="2">
    <citation type="journal article" date="2023" name="Int. J. Syst. Evol. Microbiol.">
        <title>Streptomyces marispadix sp. nov., isolated from marine beach sediment of the Northern Coast of Portugal.</title>
        <authorList>
            <person name="dos Santos J.D.N."/>
            <person name="Vitorino I.R."/>
            <person name="Kallscheuer N."/>
            <person name="Srivastava A."/>
            <person name="Krautwurst S."/>
            <person name="Marz M."/>
            <person name="Jogler C."/>
            <person name="Lobo Da Cunha A."/>
            <person name="Catita J."/>
            <person name="Goncalves H."/>
            <person name="Gonzalez I."/>
            <person name="Reyes F."/>
            <person name="Lage O.M."/>
        </authorList>
    </citation>
    <scope>NUCLEOTIDE SEQUENCE</scope>
    <source>
        <strain evidence="2">M600PL45_2</strain>
    </source>
</reference>
<evidence type="ECO:0000313" key="3">
    <source>
        <dbReference type="Proteomes" id="UP001166784"/>
    </source>
</evidence>
<reference evidence="2" key="1">
    <citation type="submission" date="2022-03" db="EMBL/GenBank/DDBJ databases">
        <authorList>
            <person name="Santos J.D.N."/>
            <person name="Kallscheuer N."/>
            <person name="Jogler C."/>
            <person name="Lage O.M."/>
        </authorList>
    </citation>
    <scope>NUCLEOTIDE SEQUENCE</scope>
    <source>
        <strain evidence="2">M600PL45_2</strain>
    </source>
</reference>
<name>A0ABS9SSH9_9ACTN</name>
<evidence type="ECO:0000259" key="1">
    <source>
        <dbReference type="Pfam" id="PF00733"/>
    </source>
</evidence>
<dbReference type="SUPFAM" id="SSF52402">
    <property type="entry name" value="Adenine nucleotide alpha hydrolases-like"/>
    <property type="match status" value="1"/>
</dbReference>
<keyword evidence="3" id="KW-1185">Reference proteome</keyword>
<gene>
    <name evidence="2" type="ORF">MMA15_01945</name>
</gene>
<sequence>MSGSSAGWFVALPDRELPPGMAERLQQHAVSRVSHPSGRPWLLGSWAAEETVVATAGVRKLAVLGTSSATAADLASRLKRVRTAADLEAALRGVRGSFHVAASLDGRGYVRGSASGARRLHRAVVEGVTVCADRARTLAWLTGGGPDTARLAAHLAFPCLPYPLADAAMWPGVDTVTPGQALHLEPDGSCRTAWWWEPPPAELPLAEGALRLREALREAVAVRARPGRILGADLSGGMDSTSLCFLAAEAGARLVTATLHWDTPGNEDHHYARRAAERLPAVEPLVFPSAELPACFTGLNERREPAEEPTAVLRDRARQQHTAHALRTRGAALRLSGHGGDHVVTPPASYVHALLRRSPRTALRHTAGHKAHSRWPLAAAARLLLGPGTYPAWLTAAADRLREDPTTRTAPETWGPLPALPTWAGRQAADRLAALLRSAAAQVRPLAADFGRHAWIHHMREAGRAAALLRDAGASDGLPVESPFCDDAVMDACLAVRPEDAGSPWSYKPLLAAAMDGLVPAHILERTTKDHCGPDWHHGLRAHRPHLAEWAASSHLVTAGVADEEALRRALLSPGLQPGGAPALENTLATEGWLRDLAAHPVPAHLTARRPKEGHPVDAPAS</sequence>
<dbReference type="Proteomes" id="UP001166784">
    <property type="component" value="Unassembled WGS sequence"/>
</dbReference>
<dbReference type="InterPro" id="IPR014729">
    <property type="entry name" value="Rossmann-like_a/b/a_fold"/>
</dbReference>
<accession>A0ABS9SSH9</accession>
<organism evidence="2 3">
    <name type="scientific">Streptomyces marispadix</name>
    <dbReference type="NCBI Taxonomy" id="2922868"/>
    <lineage>
        <taxon>Bacteria</taxon>
        <taxon>Bacillati</taxon>
        <taxon>Actinomycetota</taxon>
        <taxon>Actinomycetes</taxon>
        <taxon>Kitasatosporales</taxon>
        <taxon>Streptomycetaceae</taxon>
        <taxon>Streptomyces</taxon>
    </lineage>
</organism>
<comment type="caution">
    <text evidence="2">The sequence shown here is derived from an EMBL/GenBank/DDBJ whole genome shotgun (WGS) entry which is preliminary data.</text>
</comment>
<protein>
    <submittedName>
        <fullName evidence="2">Asparagine synthase-related protein</fullName>
    </submittedName>
</protein>
<feature type="domain" description="Asparagine synthetase" evidence="1">
    <location>
        <begin position="212"/>
        <end position="574"/>
    </location>
</feature>
<proteinExistence type="predicted"/>